<proteinExistence type="predicted"/>
<name>W7ERL4_BIPV3</name>
<gene>
    <name evidence="1" type="ORF">COCVIDRAFT_32527</name>
</gene>
<evidence type="ECO:0000313" key="2">
    <source>
        <dbReference type="Proteomes" id="UP000054337"/>
    </source>
</evidence>
<dbReference type="OrthoDB" id="10495230at2759"/>
<evidence type="ECO:0000313" key="1">
    <source>
        <dbReference type="EMBL" id="EUN33028.1"/>
    </source>
</evidence>
<protein>
    <submittedName>
        <fullName evidence="1">Uncharacterized protein</fullName>
    </submittedName>
</protein>
<dbReference type="RefSeq" id="XP_014562609.1">
    <property type="nucleotide sequence ID" value="XM_014707123.1"/>
</dbReference>
<reference evidence="1 2" key="1">
    <citation type="journal article" date="2013" name="PLoS Genet.">
        <title>Comparative genome structure, secondary metabolite, and effector coding capacity across Cochliobolus pathogens.</title>
        <authorList>
            <person name="Condon B.J."/>
            <person name="Leng Y."/>
            <person name="Wu D."/>
            <person name="Bushley K.E."/>
            <person name="Ohm R.A."/>
            <person name="Otillar R."/>
            <person name="Martin J."/>
            <person name="Schackwitz W."/>
            <person name="Grimwood J."/>
            <person name="MohdZainudin N."/>
            <person name="Xue C."/>
            <person name="Wang R."/>
            <person name="Manning V.A."/>
            <person name="Dhillon B."/>
            <person name="Tu Z.J."/>
            <person name="Steffenson B.J."/>
            <person name="Salamov A."/>
            <person name="Sun H."/>
            <person name="Lowry S."/>
            <person name="LaButti K."/>
            <person name="Han J."/>
            <person name="Copeland A."/>
            <person name="Lindquist E."/>
            <person name="Barry K."/>
            <person name="Schmutz J."/>
            <person name="Baker S.E."/>
            <person name="Ciuffetti L.M."/>
            <person name="Grigoriev I.V."/>
            <person name="Zhong S."/>
            <person name="Turgeon B.G."/>
        </authorList>
    </citation>
    <scope>NUCLEOTIDE SEQUENCE [LARGE SCALE GENOMIC DNA]</scope>
    <source>
        <strain evidence="1 2">FI3</strain>
    </source>
</reference>
<dbReference type="AlphaFoldDB" id="W7ERL4"/>
<dbReference type="EMBL" id="KI968691">
    <property type="protein sequence ID" value="EUN33028.1"/>
    <property type="molecule type" value="Genomic_DNA"/>
</dbReference>
<dbReference type="GeneID" id="26255011"/>
<organism evidence="1 2">
    <name type="scientific">Bipolaris victoriae (strain FI3)</name>
    <name type="common">Victoria blight of oats agent</name>
    <name type="synonym">Cochliobolus victoriae</name>
    <dbReference type="NCBI Taxonomy" id="930091"/>
    <lineage>
        <taxon>Eukaryota</taxon>
        <taxon>Fungi</taxon>
        <taxon>Dikarya</taxon>
        <taxon>Ascomycota</taxon>
        <taxon>Pezizomycotina</taxon>
        <taxon>Dothideomycetes</taxon>
        <taxon>Pleosporomycetidae</taxon>
        <taxon>Pleosporales</taxon>
        <taxon>Pleosporineae</taxon>
        <taxon>Pleosporaceae</taxon>
        <taxon>Bipolaris</taxon>
    </lineage>
</organism>
<keyword evidence="2" id="KW-1185">Reference proteome</keyword>
<dbReference type="Proteomes" id="UP000054337">
    <property type="component" value="Unassembled WGS sequence"/>
</dbReference>
<dbReference type="HOGENOM" id="CLU_2276986_0_0_1"/>
<accession>W7ERL4</accession>
<sequence length="102" mass="11481">MDAQIEVLDGSIHIGQDRVVTASGIRAQVAVCWFRTLGNAERDGKPSNLDAILFFSGNVSQFLLADMTMYRAEDYSDRAMRFLNLPDFIAGRCRHLKCGRLR</sequence>